<dbReference type="CDD" id="cd16332">
    <property type="entry name" value="Prp-like"/>
    <property type="match status" value="1"/>
</dbReference>
<dbReference type="SUPFAM" id="SSF118010">
    <property type="entry name" value="TM1457-like"/>
    <property type="match status" value="1"/>
</dbReference>
<evidence type="ECO:0000256" key="4">
    <source>
        <dbReference type="ARBA" id="ARBA00022807"/>
    </source>
</evidence>
<dbReference type="AlphaFoldDB" id="A0A9D1EM47"/>
<reference evidence="7" key="1">
    <citation type="submission" date="2020-10" db="EMBL/GenBank/DDBJ databases">
        <authorList>
            <person name="Gilroy R."/>
        </authorList>
    </citation>
    <scope>NUCLEOTIDE SEQUENCE</scope>
    <source>
        <strain evidence="7">ChiSxjej1B13-7041</strain>
    </source>
</reference>
<dbReference type="PANTHER" id="PTHR39178:SF1">
    <property type="entry name" value="RIBOSOMAL-PROCESSING CYSTEINE PROTEASE PRP"/>
    <property type="match status" value="1"/>
</dbReference>
<evidence type="ECO:0000256" key="1">
    <source>
        <dbReference type="ARBA" id="ARBA00022517"/>
    </source>
</evidence>
<evidence type="ECO:0000256" key="5">
    <source>
        <dbReference type="ARBA" id="ARBA00044503"/>
    </source>
</evidence>
<dbReference type="EMBL" id="DVHU01000105">
    <property type="protein sequence ID" value="HIR94084.1"/>
    <property type="molecule type" value="Genomic_DNA"/>
</dbReference>
<dbReference type="PANTHER" id="PTHR39178">
    <property type="entry name" value="HYPOTHETICAL RIBOSOME-ASSOCIATED PROTEIN"/>
    <property type="match status" value="1"/>
</dbReference>
<dbReference type="GO" id="GO:0006508">
    <property type="term" value="P:proteolysis"/>
    <property type="evidence" value="ECO:0007669"/>
    <property type="project" value="UniProtKB-KW"/>
</dbReference>
<dbReference type="Pfam" id="PF04327">
    <property type="entry name" value="Peptidase_Prp"/>
    <property type="match status" value="1"/>
</dbReference>
<proteinExistence type="inferred from homology"/>
<evidence type="ECO:0000313" key="8">
    <source>
        <dbReference type="Proteomes" id="UP000886841"/>
    </source>
</evidence>
<keyword evidence="1" id="KW-0690">Ribosome biogenesis</keyword>
<comment type="similarity">
    <text evidence="5">Belongs to the Prp family.</text>
</comment>
<evidence type="ECO:0000256" key="3">
    <source>
        <dbReference type="ARBA" id="ARBA00022801"/>
    </source>
</evidence>
<gene>
    <name evidence="7" type="ORF">IAB98_11765</name>
</gene>
<keyword evidence="2 7" id="KW-0645">Protease</keyword>
<dbReference type="GO" id="GO:0042254">
    <property type="term" value="P:ribosome biogenesis"/>
    <property type="evidence" value="ECO:0007669"/>
    <property type="project" value="UniProtKB-KW"/>
</dbReference>
<name>A0A9D1EM47_9FIRM</name>
<dbReference type="GO" id="GO:0008234">
    <property type="term" value="F:cysteine-type peptidase activity"/>
    <property type="evidence" value="ECO:0007669"/>
    <property type="project" value="UniProtKB-KW"/>
</dbReference>
<dbReference type="InterPro" id="IPR007422">
    <property type="entry name" value="Peptidase_Prp"/>
</dbReference>
<reference evidence="7" key="2">
    <citation type="journal article" date="2021" name="PeerJ">
        <title>Extensive microbial diversity within the chicken gut microbiome revealed by metagenomics and culture.</title>
        <authorList>
            <person name="Gilroy R."/>
            <person name="Ravi A."/>
            <person name="Getino M."/>
            <person name="Pursley I."/>
            <person name="Horton D.L."/>
            <person name="Alikhan N.F."/>
            <person name="Baker D."/>
            <person name="Gharbi K."/>
            <person name="Hall N."/>
            <person name="Watson M."/>
            <person name="Adriaenssens E.M."/>
            <person name="Foster-Nyarko E."/>
            <person name="Jarju S."/>
            <person name="Secka A."/>
            <person name="Antonio M."/>
            <person name="Oren A."/>
            <person name="Chaudhuri R.R."/>
            <person name="La Ragione R."/>
            <person name="Hildebrand F."/>
            <person name="Pallen M.J."/>
        </authorList>
    </citation>
    <scope>NUCLEOTIDE SEQUENCE</scope>
    <source>
        <strain evidence="7">ChiSxjej1B13-7041</strain>
    </source>
</reference>
<organism evidence="7 8">
    <name type="scientific">Candidatus Egerieimonas intestinavium</name>
    <dbReference type="NCBI Taxonomy" id="2840777"/>
    <lineage>
        <taxon>Bacteria</taxon>
        <taxon>Bacillati</taxon>
        <taxon>Bacillota</taxon>
        <taxon>Clostridia</taxon>
        <taxon>Lachnospirales</taxon>
        <taxon>Lachnospiraceae</taxon>
        <taxon>Lachnospiraceae incertae sedis</taxon>
        <taxon>Candidatus Egerieimonas</taxon>
    </lineage>
</organism>
<protein>
    <recommendedName>
        <fullName evidence="6">Ribosomal processing cysteine protease Prp</fullName>
    </recommendedName>
</protein>
<accession>A0A9D1EM47</accession>
<evidence type="ECO:0000313" key="7">
    <source>
        <dbReference type="EMBL" id="HIR94084.1"/>
    </source>
</evidence>
<comment type="caution">
    <text evidence="7">The sequence shown here is derived from an EMBL/GenBank/DDBJ whole genome shotgun (WGS) entry which is preliminary data.</text>
</comment>
<keyword evidence="4" id="KW-0788">Thiol protease</keyword>
<dbReference type="InterPro" id="IPR036764">
    <property type="entry name" value="Peptidase_Prp_sf"/>
</dbReference>
<keyword evidence="3" id="KW-0378">Hydrolase</keyword>
<dbReference type="Proteomes" id="UP000886841">
    <property type="component" value="Unassembled WGS sequence"/>
</dbReference>
<evidence type="ECO:0000256" key="6">
    <source>
        <dbReference type="ARBA" id="ARBA00044538"/>
    </source>
</evidence>
<sequence>MIQVTLFRRQNRWAGFRSEGHAGYAPEGADIICAAVSVLTTNTVNAIEELTQEEFEGEQRDGYLELRLKDIPGDAAELLLQAMVLGLTSVQESYGDCYIQIDTKEV</sequence>
<evidence type="ECO:0000256" key="2">
    <source>
        <dbReference type="ARBA" id="ARBA00022670"/>
    </source>
</evidence>
<dbReference type="Gene3D" id="3.30.70.1490">
    <property type="entry name" value="Cysteine protease Prp"/>
    <property type="match status" value="1"/>
</dbReference>